<protein>
    <recommendedName>
        <fullName evidence="6">L-lactate oxidase</fullName>
    </recommendedName>
</protein>
<evidence type="ECO:0000259" key="10">
    <source>
        <dbReference type="PROSITE" id="PS51349"/>
    </source>
</evidence>
<dbReference type="InterPro" id="IPR037396">
    <property type="entry name" value="FMN_HAD"/>
</dbReference>
<dbReference type="InterPro" id="IPR000262">
    <property type="entry name" value="FMN-dep_DH"/>
</dbReference>
<feature type="binding site" evidence="9">
    <location>
        <position position="238"/>
    </location>
    <ligand>
        <name>glyoxylate</name>
        <dbReference type="ChEBI" id="CHEBI:36655"/>
    </ligand>
</feature>
<dbReference type="PANTHER" id="PTHR10578:SF107">
    <property type="entry name" value="2-HYDROXYACID OXIDASE 1"/>
    <property type="match status" value="1"/>
</dbReference>
<accession>A0A1D8GEL9</accession>
<evidence type="ECO:0000256" key="3">
    <source>
        <dbReference type="ARBA" id="ARBA00022643"/>
    </source>
</evidence>
<evidence type="ECO:0000256" key="1">
    <source>
        <dbReference type="ARBA" id="ARBA00001917"/>
    </source>
</evidence>
<feature type="active site" description="Proton acceptor" evidence="8">
    <location>
        <position position="238"/>
    </location>
</feature>
<dbReference type="PIRSF" id="PIRSF000138">
    <property type="entry name" value="Al-hdrx_acd_dh"/>
    <property type="match status" value="1"/>
</dbReference>
<feature type="binding site" evidence="9">
    <location>
        <position position="241"/>
    </location>
    <ligand>
        <name>glyoxylate</name>
        <dbReference type="ChEBI" id="CHEBI:36655"/>
    </ligand>
</feature>
<dbReference type="GO" id="GO:0010181">
    <property type="term" value="F:FMN binding"/>
    <property type="evidence" value="ECO:0007669"/>
    <property type="project" value="InterPro"/>
</dbReference>
<keyword evidence="4" id="KW-0560">Oxidoreductase</keyword>
<dbReference type="KEGG" id="gfe:Gferi_07105"/>
<comment type="cofactor">
    <cofactor evidence="1">
        <name>FMN</name>
        <dbReference type="ChEBI" id="CHEBI:58210"/>
    </cofactor>
</comment>
<feature type="binding site" evidence="9">
    <location>
        <begin position="292"/>
        <end position="293"/>
    </location>
    <ligand>
        <name>FMN</name>
        <dbReference type="ChEBI" id="CHEBI:58210"/>
    </ligand>
</feature>
<evidence type="ECO:0000256" key="6">
    <source>
        <dbReference type="ARBA" id="ARBA00029513"/>
    </source>
</evidence>
<comment type="catalytic activity">
    <reaction evidence="7">
        <text>(S)-lactate + O2 = pyruvate + H2O2</text>
        <dbReference type="Rhea" id="RHEA:55868"/>
        <dbReference type="ChEBI" id="CHEBI:15361"/>
        <dbReference type="ChEBI" id="CHEBI:15379"/>
        <dbReference type="ChEBI" id="CHEBI:16240"/>
        <dbReference type="ChEBI" id="CHEBI:16651"/>
    </reaction>
    <physiologicalReaction direction="left-to-right" evidence="7">
        <dbReference type="Rhea" id="RHEA:55869"/>
    </physiologicalReaction>
</comment>
<dbReference type="RefSeq" id="WP_069974945.1">
    <property type="nucleotide sequence ID" value="NZ_CP017269.1"/>
</dbReference>
<dbReference type="STRING" id="1424294.Gferi_07105"/>
<dbReference type="GO" id="GO:0016491">
    <property type="term" value="F:oxidoreductase activity"/>
    <property type="evidence" value="ECO:0007669"/>
    <property type="project" value="UniProtKB-KW"/>
</dbReference>
<organism evidence="11 12">
    <name type="scientific">Geosporobacter ferrireducens</name>
    <dbReference type="NCBI Taxonomy" id="1424294"/>
    <lineage>
        <taxon>Bacteria</taxon>
        <taxon>Bacillati</taxon>
        <taxon>Bacillota</taxon>
        <taxon>Clostridia</taxon>
        <taxon>Peptostreptococcales</taxon>
        <taxon>Thermotaleaceae</taxon>
        <taxon>Geosporobacter</taxon>
    </lineage>
</organism>
<sequence length="340" mass="36312">MDFKKLIGNAKQIEGFKCRVCPQCNGKACRGEVPGPGGKDSGMAFIRNYDKLNEIKVNLDTIYAPVSVDTSLELFGKPFRYPIFAAPIGGLIPNYGDKHGIDDYHYSKAIIEGCKRAGTIGFTGDGAKDEFYTEPLRVIQENEGWGIPTIKPWKQEEVIKRIELAEKAGVPAVAMDIDAAGLILLAMAGKPVSPKPVEELKEIISATKLPFILKGIMTAKGAEKALETGASGIVVSNHGGRVLDHTPATVEVLPEIVRAVGGKMKILIDGGIRTGLDVLKVLALGADGVLIGRPYVVAAFGGAAEGVELYTNRIGVELEEAMLMTGCGSLQEITSEVIYK</sequence>
<evidence type="ECO:0000256" key="5">
    <source>
        <dbReference type="ARBA" id="ARBA00024042"/>
    </source>
</evidence>
<feature type="binding site" evidence="9">
    <location>
        <position position="214"/>
    </location>
    <ligand>
        <name>FMN</name>
        <dbReference type="ChEBI" id="CHEBI:58210"/>
    </ligand>
</feature>
<dbReference type="InterPro" id="IPR012133">
    <property type="entry name" value="Alpha-hydoxy_acid_DH_FMN"/>
</dbReference>
<dbReference type="Pfam" id="PF01070">
    <property type="entry name" value="FMN_dh"/>
    <property type="match status" value="2"/>
</dbReference>
<keyword evidence="12" id="KW-1185">Reference proteome</keyword>
<gene>
    <name evidence="11" type="ORF">Gferi_07105</name>
</gene>
<evidence type="ECO:0000256" key="9">
    <source>
        <dbReference type="PIRSR" id="PIRSR000138-2"/>
    </source>
</evidence>
<evidence type="ECO:0000256" key="2">
    <source>
        <dbReference type="ARBA" id="ARBA00022630"/>
    </source>
</evidence>
<feature type="binding site" evidence="9">
    <location>
        <position position="236"/>
    </location>
    <ligand>
        <name>FMN</name>
        <dbReference type="ChEBI" id="CHEBI:58210"/>
    </ligand>
</feature>
<keyword evidence="2 9" id="KW-0285">Flavoprotein</keyword>
<dbReference type="SUPFAM" id="SSF51395">
    <property type="entry name" value="FMN-linked oxidoreductases"/>
    <property type="match status" value="1"/>
</dbReference>
<comment type="similarity">
    <text evidence="5">Belongs to the FMN-dependent alpha-hydroxy acid dehydrogenase family.</text>
</comment>
<proteinExistence type="inferred from homology"/>
<name>A0A1D8GEL9_9FIRM</name>
<reference evidence="11 12" key="1">
    <citation type="submission" date="2016-09" db="EMBL/GenBank/DDBJ databases">
        <title>Genomic analysis reveals versatility of anaerobic energy metabolism of Geosporobacter ferrireducens IRF9 of phylum Firmicutes.</title>
        <authorList>
            <person name="Kim S.-J."/>
        </authorList>
    </citation>
    <scope>NUCLEOTIDE SEQUENCE [LARGE SCALE GENOMIC DNA]</scope>
    <source>
        <strain evidence="11 12">IRF9</strain>
    </source>
</reference>
<feature type="domain" description="FMN hydroxy acid dehydrogenase" evidence="10">
    <location>
        <begin position="1"/>
        <end position="340"/>
    </location>
</feature>
<evidence type="ECO:0000256" key="7">
    <source>
        <dbReference type="ARBA" id="ARBA00048754"/>
    </source>
</evidence>
<dbReference type="Proteomes" id="UP000095743">
    <property type="component" value="Chromosome"/>
</dbReference>
<evidence type="ECO:0000256" key="8">
    <source>
        <dbReference type="PIRSR" id="PIRSR000138-1"/>
    </source>
</evidence>
<evidence type="ECO:0000256" key="4">
    <source>
        <dbReference type="ARBA" id="ARBA00023002"/>
    </source>
</evidence>
<dbReference type="EMBL" id="CP017269">
    <property type="protein sequence ID" value="AOT69361.1"/>
    <property type="molecule type" value="Genomic_DNA"/>
</dbReference>
<dbReference type="InterPro" id="IPR013785">
    <property type="entry name" value="Aldolase_TIM"/>
</dbReference>
<feature type="binding site" evidence="9">
    <location>
        <begin position="269"/>
        <end position="273"/>
    </location>
    <ligand>
        <name>FMN</name>
        <dbReference type="ChEBI" id="CHEBI:58210"/>
    </ligand>
</feature>
<evidence type="ECO:0000313" key="12">
    <source>
        <dbReference type="Proteomes" id="UP000095743"/>
    </source>
</evidence>
<dbReference type="PANTHER" id="PTHR10578">
    <property type="entry name" value="S -2-HYDROXY-ACID OXIDASE-RELATED"/>
    <property type="match status" value="1"/>
</dbReference>
<dbReference type="Gene3D" id="3.20.20.70">
    <property type="entry name" value="Aldolase class I"/>
    <property type="match status" value="1"/>
</dbReference>
<dbReference type="OrthoDB" id="9770452at2"/>
<keyword evidence="3 9" id="KW-0288">FMN</keyword>
<dbReference type="AlphaFoldDB" id="A0A1D8GEL9"/>
<dbReference type="PROSITE" id="PS51349">
    <property type="entry name" value="FMN_HYDROXY_ACID_DH_2"/>
    <property type="match status" value="1"/>
</dbReference>
<dbReference type="CDD" id="cd02809">
    <property type="entry name" value="alpha_hydroxyacid_oxid_FMN"/>
    <property type="match status" value="1"/>
</dbReference>
<evidence type="ECO:0000313" key="11">
    <source>
        <dbReference type="EMBL" id="AOT69361.1"/>
    </source>
</evidence>